<evidence type="ECO:0000313" key="1">
    <source>
        <dbReference type="EMBL" id="MYN45785.1"/>
    </source>
</evidence>
<evidence type="ECO:0000313" key="2">
    <source>
        <dbReference type="Proteomes" id="UP000444316"/>
    </source>
</evidence>
<accession>A0A845I1Y0</accession>
<keyword evidence="2" id="KW-1185">Reference proteome</keyword>
<proteinExistence type="predicted"/>
<organism evidence="1 2">
    <name type="scientific">Duganella fentianensis</name>
    <dbReference type="NCBI Taxonomy" id="2692177"/>
    <lineage>
        <taxon>Bacteria</taxon>
        <taxon>Pseudomonadati</taxon>
        <taxon>Pseudomonadota</taxon>
        <taxon>Betaproteobacteria</taxon>
        <taxon>Burkholderiales</taxon>
        <taxon>Oxalobacteraceae</taxon>
        <taxon>Telluria group</taxon>
        <taxon>Duganella</taxon>
    </lineage>
</organism>
<sequence>MFQVMQGVIVTNEALEHHGQAGYVTKAVDEYDKTSKVLVRMDSDNEEYEFDQTDIRAL</sequence>
<reference evidence="1" key="1">
    <citation type="submission" date="2019-12" db="EMBL/GenBank/DDBJ databases">
        <title>Novel species isolated from a subtropical stream in China.</title>
        <authorList>
            <person name="Lu H."/>
        </authorList>
    </citation>
    <scope>NUCLEOTIDE SEQUENCE [LARGE SCALE GENOMIC DNA]</scope>
    <source>
        <strain evidence="1">FT93W</strain>
    </source>
</reference>
<dbReference type="RefSeq" id="WP_161035335.1">
    <property type="nucleotide sequence ID" value="NZ_WWCL01000002.1"/>
</dbReference>
<dbReference type="EMBL" id="WWCL01000002">
    <property type="protein sequence ID" value="MYN45785.1"/>
    <property type="molecule type" value="Genomic_DNA"/>
</dbReference>
<comment type="caution">
    <text evidence="1">The sequence shown here is derived from an EMBL/GenBank/DDBJ whole genome shotgun (WGS) entry which is preliminary data.</text>
</comment>
<dbReference type="AlphaFoldDB" id="A0A845I1Y0"/>
<gene>
    <name evidence="1" type="ORF">GTP23_12080</name>
</gene>
<protein>
    <submittedName>
        <fullName evidence="1">Uncharacterized protein</fullName>
    </submittedName>
</protein>
<dbReference type="Proteomes" id="UP000444316">
    <property type="component" value="Unassembled WGS sequence"/>
</dbReference>
<name>A0A845I1Y0_9BURK</name>